<name>A0AAN8IH52_TRICO</name>
<accession>A0AAN8IH52</accession>
<comment type="caution">
    <text evidence="2">The sequence shown here is derived from an EMBL/GenBank/DDBJ whole genome shotgun (WGS) entry which is preliminary data.</text>
</comment>
<reference evidence="2 3" key="1">
    <citation type="submission" date="2019-10" db="EMBL/GenBank/DDBJ databases">
        <title>Assembly and Annotation for the nematode Trichostrongylus colubriformis.</title>
        <authorList>
            <person name="Martin J."/>
        </authorList>
    </citation>
    <scope>NUCLEOTIDE SEQUENCE [LARGE SCALE GENOMIC DNA]</scope>
    <source>
        <strain evidence="2">G859</strain>
        <tissue evidence="2">Whole worm</tissue>
    </source>
</reference>
<keyword evidence="1" id="KW-0732">Signal</keyword>
<dbReference type="EMBL" id="WIXE01014022">
    <property type="protein sequence ID" value="KAK5974624.1"/>
    <property type="molecule type" value="Genomic_DNA"/>
</dbReference>
<proteinExistence type="predicted"/>
<dbReference type="AlphaFoldDB" id="A0AAN8IH52"/>
<evidence type="ECO:0000256" key="1">
    <source>
        <dbReference type="SAM" id="SignalP"/>
    </source>
</evidence>
<evidence type="ECO:0000313" key="2">
    <source>
        <dbReference type="EMBL" id="KAK5974624.1"/>
    </source>
</evidence>
<sequence>MRSGLLLLTFTCCALASLMIRYAKVGERVELNLGNRTRPWYRETFDGSGTIGRCRKPLCHPFPNTTALLMNNGTLLFESVRESDSGVYALLDLVEEPTDGQVPCIAHEAIVLQVTWKNPWQEWRSKSNALKPRLCLLKTIFPFFSR</sequence>
<dbReference type="Proteomes" id="UP001331761">
    <property type="component" value="Unassembled WGS sequence"/>
</dbReference>
<evidence type="ECO:0000313" key="3">
    <source>
        <dbReference type="Proteomes" id="UP001331761"/>
    </source>
</evidence>
<keyword evidence="3" id="KW-1185">Reference proteome</keyword>
<gene>
    <name evidence="2" type="ORF">GCK32_019581</name>
</gene>
<protein>
    <submittedName>
        <fullName evidence="2">Uncharacterized protein</fullName>
    </submittedName>
</protein>
<feature type="signal peptide" evidence="1">
    <location>
        <begin position="1"/>
        <end position="16"/>
    </location>
</feature>
<feature type="chain" id="PRO_5042873727" evidence="1">
    <location>
        <begin position="17"/>
        <end position="146"/>
    </location>
</feature>
<organism evidence="2 3">
    <name type="scientific">Trichostrongylus colubriformis</name>
    <name type="common">Black scour worm</name>
    <dbReference type="NCBI Taxonomy" id="6319"/>
    <lineage>
        <taxon>Eukaryota</taxon>
        <taxon>Metazoa</taxon>
        <taxon>Ecdysozoa</taxon>
        <taxon>Nematoda</taxon>
        <taxon>Chromadorea</taxon>
        <taxon>Rhabditida</taxon>
        <taxon>Rhabditina</taxon>
        <taxon>Rhabditomorpha</taxon>
        <taxon>Strongyloidea</taxon>
        <taxon>Trichostrongylidae</taxon>
        <taxon>Trichostrongylus</taxon>
    </lineage>
</organism>